<protein>
    <submittedName>
        <fullName evidence="3">Unannotated protein</fullName>
    </submittedName>
</protein>
<dbReference type="EMBL" id="CAEZYF010000014">
    <property type="protein sequence ID" value="CAB4732010.1"/>
    <property type="molecule type" value="Genomic_DNA"/>
</dbReference>
<sequence length="40" mass="4382">MKQMPTVPSQFIWAPGQYGIRRSNVNNLNIDIPALIAGGI</sequence>
<accession>A0A6J6Z9M1</accession>
<dbReference type="AlphaFoldDB" id="A0A6J6Z9M1"/>
<evidence type="ECO:0000313" key="4">
    <source>
        <dbReference type="EMBL" id="CAB4847038.1"/>
    </source>
</evidence>
<evidence type="ECO:0000313" key="6">
    <source>
        <dbReference type="EMBL" id="CAB5008693.1"/>
    </source>
</evidence>
<dbReference type="EMBL" id="CAFBOL010000099">
    <property type="protein sequence ID" value="CAB5008693.1"/>
    <property type="molecule type" value="Genomic_DNA"/>
</dbReference>
<dbReference type="EMBL" id="CAFAAV010000076">
    <property type="protein sequence ID" value="CAB4817455.1"/>
    <property type="molecule type" value="Genomic_DNA"/>
</dbReference>
<dbReference type="EMBL" id="CAFBIY010000013">
    <property type="protein sequence ID" value="CAB4847038.1"/>
    <property type="molecule type" value="Genomic_DNA"/>
</dbReference>
<evidence type="ECO:0000313" key="2">
    <source>
        <dbReference type="EMBL" id="CAB4732010.1"/>
    </source>
</evidence>
<evidence type="ECO:0000313" key="5">
    <source>
        <dbReference type="EMBL" id="CAB4927164.1"/>
    </source>
</evidence>
<name>A0A6J6Z9M1_9ZZZZ</name>
<dbReference type="EMBL" id="CAESGF010000005">
    <property type="protein sequence ID" value="CAB4363273.1"/>
    <property type="molecule type" value="Genomic_DNA"/>
</dbReference>
<proteinExistence type="predicted"/>
<evidence type="ECO:0000313" key="3">
    <source>
        <dbReference type="EMBL" id="CAB4817455.1"/>
    </source>
</evidence>
<evidence type="ECO:0000313" key="1">
    <source>
        <dbReference type="EMBL" id="CAB4363273.1"/>
    </source>
</evidence>
<organism evidence="3">
    <name type="scientific">freshwater metagenome</name>
    <dbReference type="NCBI Taxonomy" id="449393"/>
    <lineage>
        <taxon>unclassified sequences</taxon>
        <taxon>metagenomes</taxon>
        <taxon>ecological metagenomes</taxon>
    </lineage>
</organism>
<gene>
    <name evidence="2" type="ORF">UFOPK2656_02188</name>
    <name evidence="3" type="ORF">UFOPK3099_01178</name>
    <name evidence="4" type="ORF">UFOPK3267_00391</name>
    <name evidence="5" type="ORF">UFOPK3651_01245</name>
    <name evidence="6" type="ORF">UFOPK3931_02682</name>
    <name evidence="1" type="ORF">UFOPK4189_01054</name>
</gene>
<reference evidence="3" key="1">
    <citation type="submission" date="2020-05" db="EMBL/GenBank/DDBJ databases">
        <authorList>
            <person name="Chiriac C."/>
            <person name="Salcher M."/>
            <person name="Ghai R."/>
            <person name="Kavagutti S V."/>
        </authorList>
    </citation>
    <scope>NUCLEOTIDE SEQUENCE</scope>
</reference>
<dbReference type="EMBL" id="CAFBMT010000005">
    <property type="protein sequence ID" value="CAB4927164.1"/>
    <property type="molecule type" value="Genomic_DNA"/>
</dbReference>